<keyword evidence="2" id="KW-1185">Reference proteome</keyword>
<organism evidence="1 2">
    <name type="scientific">Candidatus Rhabdochlamydia porcellionis</name>
    <dbReference type="NCBI Taxonomy" id="225148"/>
    <lineage>
        <taxon>Bacteria</taxon>
        <taxon>Pseudomonadati</taxon>
        <taxon>Chlamydiota</taxon>
        <taxon>Chlamydiia</taxon>
        <taxon>Parachlamydiales</taxon>
        <taxon>Candidatus Rhabdochlamydiaceae</taxon>
        <taxon>Candidatus Rhabdochlamydia</taxon>
    </lineage>
</organism>
<dbReference type="EMBL" id="CP075585">
    <property type="protein sequence ID" value="QZA58171.1"/>
    <property type="molecule type" value="Genomic_DNA"/>
</dbReference>
<dbReference type="Proteomes" id="UP000822862">
    <property type="component" value="Chromosome"/>
</dbReference>
<sequence>MPPSSACLIYGPEIHHLDHLAPLCVILGIPLIVTEKLLLKQAQEIYPFADTLYLDCLELPFFLTKNYRFVFSCFSRIMLNELFFLAELLSKKKICTIWCPHGNSDKGNIKPYAEALCQENLLLVYGQQMIDFFNRYKLIKPYVTTGNFRYQFYMQHKDWYDAYVAKKISLEQKKTILYAPTWQDYEKSSSFFSAIDFLIEQKPDQYTLLIKPHPNLRLQNLFLIEELEQKCKTIPGVCFISDPIPIYPLLNHCDLYIGDRSSIGYDFLYVNRPMFFLNQNDLKEPLSTYLFRCGQIISPQNYPNIYSLIDHEQQELTFIRKKAYQYAFAPCLCLQQLKKTIFYALDEIKDHQT</sequence>
<evidence type="ECO:0000313" key="2">
    <source>
        <dbReference type="Proteomes" id="UP000822862"/>
    </source>
</evidence>
<protein>
    <submittedName>
        <fullName evidence="1">CDP-Glycerol:Poly(Glycerophosphate) glycerophosphotransferase</fullName>
    </submittedName>
</protein>
<accession>A0ABX8YY22</accession>
<reference evidence="1 2" key="2">
    <citation type="submission" date="2021-05" db="EMBL/GenBank/DDBJ databases">
        <title>Ecology and evolution of chlamydial symbionts of arthropods.</title>
        <authorList>
            <person name="Halter T."/>
            <person name="Sixt B.S."/>
            <person name="Toenshoff E.R."/>
            <person name="Koestlbacher S."/>
            <person name="Schulz F."/>
            <person name="Kostanjsek R."/>
            <person name="Collingro A."/>
            <person name="Hendrickx F."/>
            <person name="Horn M."/>
        </authorList>
    </citation>
    <scope>NUCLEOTIDE SEQUENCE [LARGE SCALE GENOMIC DNA]</scope>
    <source>
        <strain evidence="1 2">15C</strain>
    </source>
</reference>
<dbReference type="InterPro" id="IPR007554">
    <property type="entry name" value="Glycerophosphate_synth"/>
</dbReference>
<dbReference type="InterPro" id="IPR051612">
    <property type="entry name" value="Teichoic_Acid_Biosynth"/>
</dbReference>
<dbReference type="InterPro" id="IPR043148">
    <property type="entry name" value="TagF_C"/>
</dbReference>
<dbReference type="PANTHER" id="PTHR37316:SF3">
    <property type="entry name" value="TEICHOIC ACID GLYCEROL-PHOSPHATE TRANSFERASE"/>
    <property type="match status" value="1"/>
</dbReference>
<dbReference type="SUPFAM" id="SSF53756">
    <property type="entry name" value="UDP-Glycosyltransferase/glycogen phosphorylase"/>
    <property type="match status" value="1"/>
</dbReference>
<gene>
    <name evidence="1" type="ORF">RHAB15C_0000041</name>
</gene>
<evidence type="ECO:0000313" key="1">
    <source>
        <dbReference type="EMBL" id="QZA58171.1"/>
    </source>
</evidence>
<dbReference type="Pfam" id="PF04464">
    <property type="entry name" value="Glyphos_transf"/>
    <property type="match status" value="1"/>
</dbReference>
<dbReference type="RefSeq" id="WP_194845879.1">
    <property type="nucleotide sequence ID" value="NZ_CP075585.1"/>
</dbReference>
<reference evidence="1 2" key="1">
    <citation type="submission" date="2020-01" db="EMBL/GenBank/DDBJ databases">
        <authorList>
            <person name="Sixt B."/>
            <person name="Schulz F."/>
            <person name="Kostanjsek R."/>
            <person name="Koestlbacher S."/>
            <person name="Collingro A."/>
            <person name="Toenshoff E."/>
            <person name="Horn M."/>
        </authorList>
    </citation>
    <scope>NUCLEOTIDE SEQUENCE [LARGE SCALE GENOMIC DNA]</scope>
    <source>
        <strain evidence="1 2">15C</strain>
    </source>
</reference>
<proteinExistence type="predicted"/>
<dbReference type="PANTHER" id="PTHR37316">
    <property type="entry name" value="TEICHOIC ACID GLYCEROL-PHOSPHATE PRIMASE"/>
    <property type="match status" value="1"/>
</dbReference>
<name>A0ABX8YY22_9BACT</name>
<dbReference type="Gene3D" id="3.40.50.12580">
    <property type="match status" value="1"/>
</dbReference>